<reference evidence="2 3" key="1">
    <citation type="submission" date="2019-04" db="EMBL/GenBank/DDBJ databases">
        <authorList>
            <consortium name="DOE Joint Genome Institute"/>
            <person name="Mondo S."/>
            <person name="Kjaerbolling I."/>
            <person name="Vesth T."/>
            <person name="Frisvad J.C."/>
            <person name="Nybo J.L."/>
            <person name="Theobald S."/>
            <person name="Kildgaard S."/>
            <person name="Isbrandt T."/>
            <person name="Kuo A."/>
            <person name="Sato A."/>
            <person name="Lyhne E.K."/>
            <person name="Kogle M.E."/>
            <person name="Wiebenga A."/>
            <person name="Kun R.S."/>
            <person name="Lubbers R.J."/>
            <person name="Makela M.R."/>
            <person name="Barry K."/>
            <person name="Chovatia M."/>
            <person name="Clum A."/>
            <person name="Daum C."/>
            <person name="Haridas S."/>
            <person name="He G."/>
            <person name="LaButti K."/>
            <person name="Lipzen A."/>
            <person name="Riley R."/>
            <person name="Salamov A."/>
            <person name="Simmons B.A."/>
            <person name="Magnuson J.K."/>
            <person name="Henrissat B."/>
            <person name="Mortensen U.H."/>
            <person name="Larsen T.O."/>
            <person name="Devries R.P."/>
            <person name="Grigoriev I.V."/>
            <person name="Machida M."/>
            <person name="Baker S.E."/>
            <person name="Andersen M.R."/>
            <person name="Cantor M.N."/>
            <person name="Hua S.X."/>
        </authorList>
    </citation>
    <scope>NUCLEOTIDE SEQUENCE [LARGE SCALE GENOMIC DNA]</scope>
    <source>
        <strain evidence="2 3">CBS 117616</strain>
    </source>
</reference>
<name>A0ABQ6X1D8_9EURO</name>
<evidence type="ECO:0000256" key="1">
    <source>
        <dbReference type="SAM" id="MobiDB-lite"/>
    </source>
</evidence>
<gene>
    <name evidence="2" type="ORF">BDV36DRAFT_247067</name>
</gene>
<evidence type="ECO:0000313" key="2">
    <source>
        <dbReference type="EMBL" id="KAE8421891.1"/>
    </source>
</evidence>
<feature type="compositionally biased region" description="Basic and acidic residues" evidence="1">
    <location>
        <begin position="1"/>
        <end position="24"/>
    </location>
</feature>
<proteinExistence type="predicted"/>
<accession>A0ABQ6X1D8</accession>
<protein>
    <recommendedName>
        <fullName evidence="4">Small EDRK-rich factor-like N-terminal domain-containing protein</fullName>
    </recommendedName>
</protein>
<sequence>MDTLEKDRRGGRKKDEQKSERRGESGVARDTLLPGQKLQRKTSQKGRHELTIWH</sequence>
<dbReference type="Proteomes" id="UP000325395">
    <property type="component" value="Unassembled WGS sequence"/>
</dbReference>
<keyword evidence="3" id="KW-1185">Reference proteome</keyword>
<feature type="region of interest" description="Disordered" evidence="1">
    <location>
        <begin position="1"/>
        <end position="54"/>
    </location>
</feature>
<dbReference type="EMBL" id="ML735698">
    <property type="protein sequence ID" value="KAE8421891.1"/>
    <property type="molecule type" value="Genomic_DNA"/>
</dbReference>
<evidence type="ECO:0008006" key="4">
    <source>
        <dbReference type="Google" id="ProtNLM"/>
    </source>
</evidence>
<organism evidence="2 3">
    <name type="scientific">Aspergillus pseudocaelatus</name>
    <dbReference type="NCBI Taxonomy" id="1825620"/>
    <lineage>
        <taxon>Eukaryota</taxon>
        <taxon>Fungi</taxon>
        <taxon>Dikarya</taxon>
        <taxon>Ascomycota</taxon>
        <taxon>Pezizomycotina</taxon>
        <taxon>Eurotiomycetes</taxon>
        <taxon>Eurotiomycetidae</taxon>
        <taxon>Eurotiales</taxon>
        <taxon>Aspergillaceae</taxon>
        <taxon>Aspergillus</taxon>
        <taxon>Aspergillus subgen. Circumdati</taxon>
    </lineage>
</organism>
<evidence type="ECO:0000313" key="3">
    <source>
        <dbReference type="Proteomes" id="UP000325395"/>
    </source>
</evidence>